<evidence type="ECO:0000256" key="2">
    <source>
        <dbReference type="ARBA" id="ARBA00022692"/>
    </source>
</evidence>
<evidence type="ECO:0000256" key="3">
    <source>
        <dbReference type="ARBA" id="ARBA00022989"/>
    </source>
</evidence>
<feature type="transmembrane region" description="Helical" evidence="6">
    <location>
        <begin position="278"/>
        <end position="305"/>
    </location>
</feature>
<dbReference type="AlphaFoldDB" id="A0A9P0IKC6"/>
<feature type="transmembrane region" description="Helical" evidence="6">
    <location>
        <begin position="575"/>
        <end position="597"/>
    </location>
</feature>
<dbReference type="GO" id="GO:0005886">
    <property type="term" value="C:plasma membrane"/>
    <property type="evidence" value="ECO:0007669"/>
    <property type="project" value="TreeGrafter"/>
</dbReference>
<dbReference type="Pfam" id="PF13520">
    <property type="entry name" value="AA_permease_2"/>
    <property type="match status" value="1"/>
</dbReference>
<evidence type="ECO:0000313" key="9">
    <source>
        <dbReference type="Proteomes" id="UP001153321"/>
    </source>
</evidence>
<dbReference type="GO" id="GO:0015171">
    <property type="term" value="F:amino acid transmembrane transporter activity"/>
    <property type="evidence" value="ECO:0007669"/>
    <property type="project" value="TreeGrafter"/>
</dbReference>
<dbReference type="InterPro" id="IPR002293">
    <property type="entry name" value="AA/rel_permease1"/>
</dbReference>
<comment type="subcellular location">
    <subcellularLocation>
        <location evidence="1">Membrane</location>
        <topology evidence="1">Multi-pass membrane protein</topology>
    </subcellularLocation>
</comment>
<sequence>MSDFMGRFQKVDWGVVKRDTHILFTKLIRTKDPRDLETNQDGPGKQRLSRCLSTLDLTSLGVGSCVGTGMYLVAGMVAKKFAGPGVVISFIIAALASIFSGACYAEFGVRVPNTTGSAYMYSYVTVGEFLAFIIGWNMVLEYLIGTSACARALSACIDSLFDGAISVKMTESIGTIFGKPPDVLAFGITLMMMLILIAGVRKSLFFNNLLNAINLSIWVFIMTAGLFYVDVSNWTEHNGFLPYGWSGVFTGAATCFYAFIGFDIIATTGEEANNPKRSIPLAIVYSLGIILLAYVSTSMILTLIVPYDQVDTDSALVQMFAQVNAPTCKYIVAIGALAGLTVSMFGSMFPMPRIVYAMASDGLIFRRLAEVSFKTGSPSFATICGGIGAAFVSLIVQLEVLVEMMSIGTLLAYTLVSTCVLVLRYQPRTTNLIELLPSHIRTPVDPEGTASGTRETTFTASAHIMPSQRVMVRRVTRSSPDSDDTLPGDESEEYRDDAFLVSSNPENNYYGVFGHPEMLNYRDLYAVGAGSSGNSSFCSRFFTALGRQLHSMSYLCPGLFPWVDCGPATDLSGLFVIKAVGVMYLLIICFDMFAAFGSPGTSTFTNVSMLLLVFGIFAILLMISRRPQNRVALIYTTPGLPFVPTIAIIVNIYLILNLSYLTLVRFTFWMAIGLVVYFKYGIINSSMEKKDSDDTVEVPPIPNPLDRTTIPPPSPHQSRPTGDRNIFEGDGNEGLYGNLEYNSLLTWHESNLPPVASSSGFSTPSSGNRMQTTYNPTTTYRQAETRYDVDTNTTTTALGRPPWAYPGADIAIYGNWED</sequence>
<feature type="transmembrane region" description="Helical" evidence="6">
    <location>
        <begin position="404"/>
        <end position="423"/>
    </location>
</feature>
<dbReference type="Gene3D" id="1.20.1740.10">
    <property type="entry name" value="Amino acid/polyamine transporter I"/>
    <property type="match status" value="1"/>
</dbReference>
<feature type="transmembrane region" description="Helical" evidence="6">
    <location>
        <begin position="55"/>
        <end position="74"/>
    </location>
</feature>
<dbReference type="PANTHER" id="PTHR43243:SF17">
    <property type="entry name" value="CATIONIC AMINO ACID TRANSPORTER-RELATED"/>
    <property type="match status" value="1"/>
</dbReference>
<feature type="transmembrane region" description="Helical" evidence="6">
    <location>
        <begin position="330"/>
        <end position="356"/>
    </location>
</feature>
<keyword evidence="9" id="KW-1185">Reference proteome</keyword>
<dbReference type="PANTHER" id="PTHR43243">
    <property type="entry name" value="INNER MEMBRANE TRANSPORTER YGJI-RELATED"/>
    <property type="match status" value="1"/>
</dbReference>
<evidence type="ECO:0000256" key="4">
    <source>
        <dbReference type="ARBA" id="ARBA00023136"/>
    </source>
</evidence>
<gene>
    <name evidence="8" type="ORF">SPLIT_LOCUS13142</name>
</gene>
<keyword evidence="4 6" id="KW-0472">Membrane</keyword>
<feature type="transmembrane region" description="Helical" evidence="6">
    <location>
        <begin position="377"/>
        <end position="398"/>
    </location>
</feature>
<accession>A0A9P0IKC6</accession>
<feature type="transmembrane region" description="Helical" evidence="6">
    <location>
        <begin position="603"/>
        <end position="623"/>
    </location>
</feature>
<feature type="transmembrane region" description="Helical" evidence="6">
    <location>
        <begin position="119"/>
        <end position="139"/>
    </location>
</feature>
<dbReference type="Proteomes" id="UP001153321">
    <property type="component" value="Chromosome Z"/>
</dbReference>
<feature type="region of interest" description="Disordered" evidence="5">
    <location>
        <begin position="691"/>
        <end position="729"/>
    </location>
</feature>
<evidence type="ECO:0000313" key="8">
    <source>
        <dbReference type="EMBL" id="CAH1647797.1"/>
    </source>
</evidence>
<feature type="transmembrane region" description="Helical" evidence="6">
    <location>
        <begin position="243"/>
        <end position="266"/>
    </location>
</feature>
<evidence type="ECO:0000256" key="1">
    <source>
        <dbReference type="ARBA" id="ARBA00004141"/>
    </source>
</evidence>
<keyword evidence="2 6" id="KW-0812">Transmembrane</keyword>
<dbReference type="Pfam" id="PF13906">
    <property type="entry name" value="AA_permease_C"/>
    <property type="match status" value="1"/>
</dbReference>
<feature type="transmembrane region" description="Helical" evidence="6">
    <location>
        <begin position="632"/>
        <end position="656"/>
    </location>
</feature>
<protein>
    <recommendedName>
        <fullName evidence="7">Cationic amino acid transporter C-terminal domain-containing protein</fullName>
    </recommendedName>
</protein>
<feature type="transmembrane region" description="Helical" evidence="6">
    <location>
        <begin position="662"/>
        <end position="680"/>
    </location>
</feature>
<evidence type="ECO:0000256" key="5">
    <source>
        <dbReference type="SAM" id="MobiDB-lite"/>
    </source>
</evidence>
<feature type="domain" description="Cationic amino acid transporter C-terminal" evidence="7">
    <location>
        <begin position="635"/>
        <end position="685"/>
    </location>
</feature>
<keyword evidence="3 6" id="KW-1133">Transmembrane helix</keyword>
<dbReference type="InterPro" id="IPR029485">
    <property type="entry name" value="CAT_C"/>
</dbReference>
<dbReference type="EMBL" id="LR824562">
    <property type="protein sequence ID" value="CAH1647797.1"/>
    <property type="molecule type" value="Genomic_DNA"/>
</dbReference>
<evidence type="ECO:0000256" key="6">
    <source>
        <dbReference type="SAM" id="Phobius"/>
    </source>
</evidence>
<feature type="transmembrane region" description="Helical" evidence="6">
    <location>
        <begin position="183"/>
        <end position="200"/>
    </location>
</feature>
<proteinExistence type="predicted"/>
<evidence type="ECO:0000259" key="7">
    <source>
        <dbReference type="Pfam" id="PF13906"/>
    </source>
</evidence>
<feature type="transmembrane region" description="Helical" evidence="6">
    <location>
        <begin position="212"/>
        <end position="231"/>
    </location>
</feature>
<feature type="transmembrane region" description="Helical" evidence="6">
    <location>
        <begin position="86"/>
        <end position="107"/>
    </location>
</feature>
<dbReference type="FunFam" id="1.20.1740.10:FF:000010">
    <property type="entry name" value="probable cationic amino acid transporter"/>
    <property type="match status" value="1"/>
</dbReference>
<reference evidence="8" key="1">
    <citation type="submission" date="2022-02" db="EMBL/GenBank/DDBJ databases">
        <authorList>
            <person name="King R."/>
        </authorList>
    </citation>
    <scope>NUCLEOTIDE SEQUENCE</scope>
</reference>
<organism evidence="8 9">
    <name type="scientific">Spodoptera littoralis</name>
    <name type="common">Egyptian cotton leafworm</name>
    <dbReference type="NCBI Taxonomy" id="7109"/>
    <lineage>
        <taxon>Eukaryota</taxon>
        <taxon>Metazoa</taxon>
        <taxon>Ecdysozoa</taxon>
        <taxon>Arthropoda</taxon>
        <taxon>Hexapoda</taxon>
        <taxon>Insecta</taxon>
        <taxon>Pterygota</taxon>
        <taxon>Neoptera</taxon>
        <taxon>Endopterygota</taxon>
        <taxon>Lepidoptera</taxon>
        <taxon>Glossata</taxon>
        <taxon>Ditrysia</taxon>
        <taxon>Noctuoidea</taxon>
        <taxon>Noctuidae</taxon>
        <taxon>Amphipyrinae</taxon>
        <taxon>Spodoptera</taxon>
    </lineage>
</organism>
<name>A0A9P0IKC6_SPOLI</name>